<feature type="domain" description="Pyridoxamine kinase/Phosphomethylpyrimidine kinase" evidence="9">
    <location>
        <begin position="12"/>
        <end position="250"/>
    </location>
</feature>
<evidence type="ECO:0000256" key="3">
    <source>
        <dbReference type="ARBA" id="ARBA00004769"/>
    </source>
</evidence>
<comment type="catalytic activity">
    <reaction evidence="1">
        <text>4-amino-5-hydroxymethyl-2-methylpyrimidine + ATP = 4-amino-2-methyl-5-(phosphooxymethyl)pyrimidine + ADP + H(+)</text>
        <dbReference type="Rhea" id="RHEA:23096"/>
        <dbReference type="ChEBI" id="CHEBI:15378"/>
        <dbReference type="ChEBI" id="CHEBI:16892"/>
        <dbReference type="ChEBI" id="CHEBI:30616"/>
        <dbReference type="ChEBI" id="CHEBI:58354"/>
        <dbReference type="ChEBI" id="CHEBI:456216"/>
        <dbReference type="EC" id="2.7.1.49"/>
    </reaction>
</comment>
<reference evidence="10 11" key="1">
    <citation type="submission" date="2017-11" db="EMBL/GenBank/DDBJ databases">
        <title>Evolution of Phototrophy in the Chloroflexi Phylum Driven by Horizontal Gene Transfer.</title>
        <authorList>
            <person name="Ward L.M."/>
            <person name="Hemp J."/>
            <person name="Shih P.M."/>
            <person name="Mcglynn S.E."/>
            <person name="Fischer W."/>
        </authorList>
    </citation>
    <scope>NUCLEOTIDE SEQUENCE [LARGE SCALE GENOMIC DNA]</scope>
    <source>
        <strain evidence="10">CP2_2F</strain>
    </source>
</reference>
<keyword evidence="4" id="KW-0808">Transferase</keyword>
<dbReference type="InterPro" id="IPR004399">
    <property type="entry name" value="HMP/HMP-P_kinase_dom"/>
</dbReference>
<keyword evidence="5" id="KW-0547">Nucleotide-binding</keyword>
<evidence type="ECO:0000256" key="7">
    <source>
        <dbReference type="ARBA" id="ARBA00022840"/>
    </source>
</evidence>
<evidence type="ECO:0000256" key="2">
    <source>
        <dbReference type="ARBA" id="ARBA00000565"/>
    </source>
</evidence>
<evidence type="ECO:0000256" key="6">
    <source>
        <dbReference type="ARBA" id="ARBA00022777"/>
    </source>
</evidence>
<dbReference type="Pfam" id="PF08543">
    <property type="entry name" value="Phos_pyr_kin"/>
    <property type="match status" value="1"/>
</dbReference>
<dbReference type="InterPro" id="IPR029056">
    <property type="entry name" value="Ribokinase-like"/>
</dbReference>
<dbReference type="NCBIfam" id="TIGR00097">
    <property type="entry name" value="HMP-P_kinase"/>
    <property type="match status" value="1"/>
</dbReference>
<gene>
    <name evidence="10" type="primary">thiD</name>
    <name evidence="10" type="ORF">CUN51_02070</name>
</gene>
<protein>
    <submittedName>
        <fullName evidence="10">Bifunctional hydroxymethylpyrimidine kinase/phosphomethylpyrimidine kinase</fullName>
    </submittedName>
</protein>
<evidence type="ECO:0000313" key="10">
    <source>
        <dbReference type="EMBL" id="PJF31750.1"/>
    </source>
</evidence>
<keyword evidence="7" id="KW-0067">ATP-binding</keyword>
<dbReference type="PANTHER" id="PTHR20858">
    <property type="entry name" value="PHOSPHOMETHYLPYRIMIDINE KINASE"/>
    <property type="match status" value="1"/>
</dbReference>
<dbReference type="FunFam" id="3.40.1190.20:FF:000003">
    <property type="entry name" value="Phosphomethylpyrimidine kinase ThiD"/>
    <property type="match status" value="1"/>
</dbReference>
<dbReference type="SUPFAM" id="SSF53613">
    <property type="entry name" value="Ribokinase-like"/>
    <property type="match status" value="1"/>
</dbReference>
<organism evidence="10 11">
    <name type="scientific">Candidatus Thermofonsia Clade 1 bacterium</name>
    <dbReference type="NCBI Taxonomy" id="2364210"/>
    <lineage>
        <taxon>Bacteria</taxon>
        <taxon>Bacillati</taxon>
        <taxon>Chloroflexota</taxon>
        <taxon>Candidatus Thermofontia</taxon>
        <taxon>Candidatus Thermofonsia Clade 1</taxon>
    </lineage>
</organism>
<evidence type="ECO:0000256" key="5">
    <source>
        <dbReference type="ARBA" id="ARBA00022741"/>
    </source>
</evidence>
<evidence type="ECO:0000256" key="4">
    <source>
        <dbReference type="ARBA" id="ARBA00022679"/>
    </source>
</evidence>
<comment type="catalytic activity">
    <reaction evidence="2">
        <text>4-amino-2-methyl-5-(phosphooxymethyl)pyrimidine + ATP = 4-amino-2-methyl-5-(diphosphooxymethyl)pyrimidine + ADP</text>
        <dbReference type="Rhea" id="RHEA:19893"/>
        <dbReference type="ChEBI" id="CHEBI:30616"/>
        <dbReference type="ChEBI" id="CHEBI:57841"/>
        <dbReference type="ChEBI" id="CHEBI:58354"/>
        <dbReference type="ChEBI" id="CHEBI:456216"/>
        <dbReference type="EC" id="2.7.4.7"/>
    </reaction>
</comment>
<dbReference type="GO" id="GO:0008972">
    <property type="term" value="F:phosphomethylpyrimidine kinase activity"/>
    <property type="evidence" value="ECO:0007669"/>
    <property type="project" value="UniProtKB-EC"/>
</dbReference>
<dbReference type="InterPro" id="IPR013749">
    <property type="entry name" value="PM/HMP-P_kinase-1"/>
</dbReference>
<evidence type="ECO:0000313" key="11">
    <source>
        <dbReference type="Proteomes" id="UP000228921"/>
    </source>
</evidence>
<accession>A0A2M8P2H0</accession>
<comment type="pathway">
    <text evidence="3">Cofactor biosynthesis; thiamine diphosphate biosynthesis; 4-amino-2-methyl-5-diphosphomethylpyrimidine from 5-amino-1-(5-phospho-D-ribosyl)imidazole: step 3/3.</text>
</comment>
<dbReference type="GO" id="GO:0009228">
    <property type="term" value="P:thiamine biosynthetic process"/>
    <property type="evidence" value="ECO:0007669"/>
    <property type="project" value="UniProtKB-KW"/>
</dbReference>
<dbReference type="EMBL" id="PGTK01000002">
    <property type="protein sequence ID" value="PJF31750.1"/>
    <property type="molecule type" value="Genomic_DNA"/>
</dbReference>
<sequence>MIPRALAIAASDSSGAAGLQADLKTFAARRVYGMAAITALTAQDSTHIAALHRVPPEFVAQQIRVVLEDIGADAIKCGLLLSAETIAAVAESLPADAPNLVVDPVLVDGKGRLIVAPEALDAYKRLLFPRARLITPNFDEAHLLAGFLEATADDIPEMARALAGYGARAVLIKGAHADSAVIRDVLWEADQLHVFESSRLAAHNPRGAGCTFAACLTAELAHGRDLLTAVPTAQAYVQAALKAALTWRVGKGDRAVIDHGALC</sequence>
<dbReference type="AlphaFoldDB" id="A0A2M8P2H0"/>
<dbReference type="GO" id="GO:0005524">
    <property type="term" value="F:ATP binding"/>
    <property type="evidence" value="ECO:0007669"/>
    <property type="project" value="UniProtKB-KW"/>
</dbReference>
<dbReference type="PANTHER" id="PTHR20858:SF17">
    <property type="entry name" value="HYDROXYMETHYLPYRIMIDINE_PHOSPHOMETHYLPYRIMIDINE KINASE THI20-RELATED"/>
    <property type="match status" value="1"/>
</dbReference>
<dbReference type="Gene3D" id="3.40.1190.20">
    <property type="match status" value="1"/>
</dbReference>
<dbReference type="GO" id="GO:0005829">
    <property type="term" value="C:cytosol"/>
    <property type="evidence" value="ECO:0007669"/>
    <property type="project" value="TreeGrafter"/>
</dbReference>
<keyword evidence="8" id="KW-0784">Thiamine biosynthesis</keyword>
<dbReference type="GO" id="GO:0008902">
    <property type="term" value="F:hydroxymethylpyrimidine kinase activity"/>
    <property type="evidence" value="ECO:0007669"/>
    <property type="project" value="UniProtKB-EC"/>
</dbReference>
<proteinExistence type="predicted"/>
<dbReference type="CDD" id="cd01169">
    <property type="entry name" value="HMPP_kinase"/>
    <property type="match status" value="1"/>
</dbReference>
<evidence type="ECO:0000256" key="1">
    <source>
        <dbReference type="ARBA" id="ARBA00000151"/>
    </source>
</evidence>
<name>A0A2M8P2H0_9CHLR</name>
<comment type="caution">
    <text evidence="10">The sequence shown here is derived from an EMBL/GenBank/DDBJ whole genome shotgun (WGS) entry which is preliminary data.</text>
</comment>
<evidence type="ECO:0000259" key="9">
    <source>
        <dbReference type="Pfam" id="PF08543"/>
    </source>
</evidence>
<keyword evidence="6 10" id="KW-0418">Kinase</keyword>
<evidence type="ECO:0000256" key="8">
    <source>
        <dbReference type="ARBA" id="ARBA00022977"/>
    </source>
</evidence>
<dbReference type="Proteomes" id="UP000228921">
    <property type="component" value="Unassembled WGS sequence"/>
</dbReference>